<keyword evidence="1" id="KW-1133">Transmembrane helix</keyword>
<keyword evidence="3" id="KW-1185">Reference proteome</keyword>
<evidence type="ECO:0000313" key="2">
    <source>
        <dbReference type="EMBL" id="MBP0439892.1"/>
    </source>
</evidence>
<dbReference type="RefSeq" id="WP_209335910.1">
    <property type="nucleotide sequence ID" value="NZ_JAGIYY010000004.1"/>
</dbReference>
<keyword evidence="1" id="KW-0812">Transmembrane</keyword>
<protein>
    <submittedName>
        <fullName evidence="2">Uncharacterized protein</fullName>
    </submittedName>
</protein>
<organism evidence="2 3">
    <name type="scientific">Tianweitania sediminis</name>
    <dbReference type="NCBI Taxonomy" id="1502156"/>
    <lineage>
        <taxon>Bacteria</taxon>
        <taxon>Pseudomonadati</taxon>
        <taxon>Pseudomonadota</taxon>
        <taxon>Alphaproteobacteria</taxon>
        <taxon>Hyphomicrobiales</taxon>
        <taxon>Phyllobacteriaceae</taxon>
        <taxon>Tianweitania</taxon>
    </lineage>
</organism>
<reference evidence="2" key="1">
    <citation type="submission" date="2021-03" db="EMBL/GenBank/DDBJ databases">
        <title>Genome sequencing and assembly of Tianweitania sediminis.</title>
        <authorList>
            <person name="Chhetri G."/>
        </authorList>
    </citation>
    <scope>NUCLEOTIDE SEQUENCE</scope>
    <source>
        <strain evidence="2">Z8</strain>
    </source>
</reference>
<comment type="caution">
    <text evidence="2">The sequence shown here is derived from an EMBL/GenBank/DDBJ whole genome shotgun (WGS) entry which is preliminary data.</text>
</comment>
<keyword evidence="1" id="KW-0472">Membrane</keyword>
<accession>A0A8J7R1U6</accession>
<name>A0A8J7R1U6_9HYPH</name>
<dbReference type="EMBL" id="JAGIYY010000004">
    <property type="protein sequence ID" value="MBP0439892.1"/>
    <property type="molecule type" value="Genomic_DNA"/>
</dbReference>
<dbReference type="AlphaFoldDB" id="A0A8J7R1U6"/>
<dbReference type="Proteomes" id="UP000666240">
    <property type="component" value="Unassembled WGS sequence"/>
</dbReference>
<proteinExistence type="predicted"/>
<gene>
    <name evidence="2" type="ORF">J5Y06_14635</name>
</gene>
<evidence type="ECO:0000313" key="3">
    <source>
        <dbReference type="Proteomes" id="UP000666240"/>
    </source>
</evidence>
<evidence type="ECO:0000256" key="1">
    <source>
        <dbReference type="SAM" id="Phobius"/>
    </source>
</evidence>
<sequence length="58" mass="6627">MPPLPAALRAFWRSNLYLLRIVGPVIVMLLAMFVVLHEVPHHMYGKDWHKAHAAPVSK</sequence>
<feature type="transmembrane region" description="Helical" evidence="1">
    <location>
        <begin position="17"/>
        <end position="36"/>
    </location>
</feature>